<dbReference type="PROSITE" id="PS51257">
    <property type="entry name" value="PROKAR_LIPOPROTEIN"/>
    <property type="match status" value="1"/>
</dbReference>
<evidence type="ECO:0000256" key="2">
    <source>
        <dbReference type="SAM" id="SignalP"/>
    </source>
</evidence>
<evidence type="ECO:0000313" key="4">
    <source>
        <dbReference type="Proteomes" id="UP001518976"/>
    </source>
</evidence>
<dbReference type="EMBL" id="JAFFZN010000017">
    <property type="protein sequence ID" value="MBO8187579.1"/>
    <property type="molecule type" value="Genomic_DNA"/>
</dbReference>
<reference evidence="3 4" key="1">
    <citation type="submission" date="2021-02" db="EMBL/GenBank/DDBJ databases">
        <title>Streptomyces spirodelae sp. nov., isolated from duckweed.</title>
        <authorList>
            <person name="Saimee Y."/>
            <person name="Duangmal K."/>
        </authorList>
    </citation>
    <scope>NUCLEOTIDE SEQUENCE [LARGE SCALE GENOMIC DNA]</scope>
    <source>
        <strain evidence="3 4">DW4-2</strain>
    </source>
</reference>
<evidence type="ECO:0008006" key="5">
    <source>
        <dbReference type="Google" id="ProtNLM"/>
    </source>
</evidence>
<keyword evidence="2" id="KW-0732">Signal</keyword>
<evidence type="ECO:0000313" key="3">
    <source>
        <dbReference type="EMBL" id="MBO8187579.1"/>
    </source>
</evidence>
<feature type="region of interest" description="Disordered" evidence="1">
    <location>
        <begin position="26"/>
        <end position="75"/>
    </location>
</feature>
<gene>
    <name evidence="3" type="ORF">JW592_19240</name>
</gene>
<feature type="chain" id="PRO_5046817322" description="Secreted protein" evidence="2">
    <location>
        <begin position="27"/>
        <end position="198"/>
    </location>
</feature>
<sequence length="198" mass="20544">MTMRRTRNARRGVAAAALVTGLALTAAGCGGGDGGGEDDKKPAPSSGKEQGDTGSGSGKDETEGEPLAQVKGGKDGALTLTITSAVRDDGGFATLKGTVTNSGPSVVTLPDWQSDETELKKNGLSMAGATMVDKKEKKRYLVLRDTTGRCLCTRFRSGFPEGKSTQWYAQFPAPPPSTDKVDFQVADLPSATVELSGE</sequence>
<feature type="signal peptide" evidence="2">
    <location>
        <begin position="1"/>
        <end position="26"/>
    </location>
</feature>
<protein>
    <recommendedName>
        <fullName evidence="5">Secreted protein</fullName>
    </recommendedName>
</protein>
<dbReference type="Proteomes" id="UP001518976">
    <property type="component" value="Unassembled WGS sequence"/>
</dbReference>
<comment type="caution">
    <text evidence="3">The sequence shown here is derived from an EMBL/GenBank/DDBJ whole genome shotgun (WGS) entry which is preliminary data.</text>
</comment>
<proteinExistence type="predicted"/>
<keyword evidence="4" id="KW-1185">Reference proteome</keyword>
<name>A0ABS3WWQ9_9ACTN</name>
<organism evidence="3 4">
    <name type="scientific">Streptomyces spirodelae</name>
    <dbReference type="NCBI Taxonomy" id="2812904"/>
    <lineage>
        <taxon>Bacteria</taxon>
        <taxon>Bacillati</taxon>
        <taxon>Actinomycetota</taxon>
        <taxon>Actinomycetes</taxon>
        <taxon>Kitasatosporales</taxon>
        <taxon>Streptomycetaceae</taxon>
        <taxon>Streptomyces</taxon>
    </lineage>
</organism>
<accession>A0ABS3WWQ9</accession>
<evidence type="ECO:0000256" key="1">
    <source>
        <dbReference type="SAM" id="MobiDB-lite"/>
    </source>
</evidence>
<dbReference type="RefSeq" id="WP_209266382.1">
    <property type="nucleotide sequence ID" value="NZ_JAFFZN010000017.1"/>
</dbReference>